<dbReference type="InterPro" id="IPR029044">
    <property type="entry name" value="Nucleotide-diphossugar_trans"/>
</dbReference>
<dbReference type="SUPFAM" id="SSF53448">
    <property type="entry name" value="Nucleotide-diphospho-sugar transferases"/>
    <property type="match status" value="1"/>
</dbReference>
<dbReference type="EMBL" id="JAVRHN010000002">
    <property type="protein sequence ID" value="MDT0685255.1"/>
    <property type="molecule type" value="Genomic_DNA"/>
</dbReference>
<evidence type="ECO:0000259" key="1">
    <source>
        <dbReference type="Pfam" id="PF00535"/>
    </source>
</evidence>
<name>A0ABU3DNG5_9FLAO</name>
<dbReference type="Gene3D" id="3.90.550.10">
    <property type="entry name" value="Spore Coat Polysaccharide Biosynthesis Protein SpsA, Chain A"/>
    <property type="match status" value="1"/>
</dbReference>
<keyword evidence="2" id="KW-0328">Glycosyltransferase</keyword>
<protein>
    <submittedName>
        <fullName evidence="2">Glycosyltransferase family 2 protein</fullName>
        <ecNumber evidence="2">2.4.-.-</ecNumber>
    </submittedName>
</protein>
<gene>
    <name evidence="2" type="ORF">RM541_02700</name>
</gene>
<dbReference type="RefSeq" id="WP_311498690.1">
    <property type="nucleotide sequence ID" value="NZ_JAVRHN010000002.1"/>
</dbReference>
<dbReference type="InterPro" id="IPR001173">
    <property type="entry name" value="Glyco_trans_2-like"/>
</dbReference>
<sequence>MPLVSVIIPNHNSIKFIKATLDSVFKQTHKNIEIIIIDDGSTDGSFEYISDLKNQNVKLIKNPGKGACAARNYGLKIATGDYIQFLDADDLLDPEKIRVQVELLETTNEKIAACSTLHFYETPTEGIITDTAFLYNTDNIHEFLLNLYGADGKTHTMVAQHAWLTPRTVIDRAGYWDESLIKDQDGEFFCRVVMASNGVCFAEKVLCYYRKHKRAGSVSSGKSEKHLRSQLESLNSKAAQLEKVRDTKFYRNAMALQYKIIAIDAYPMHKTTYKAAINKVNQFGGSTYEPVLGGKIIETIKSIFGWRAAKSFSVFIHKYVKV</sequence>
<keyword evidence="2" id="KW-0808">Transferase</keyword>
<dbReference type="EC" id="2.4.-.-" evidence="2"/>
<dbReference type="PANTHER" id="PTHR22916">
    <property type="entry name" value="GLYCOSYLTRANSFERASE"/>
    <property type="match status" value="1"/>
</dbReference>
<feature type="domain" description="Glycosyltransferase 2-like" evidence="1">
    <location>
        <begin position="5"/>
        <end position="137"/>
    </location>
</feature>
<evidence type="ECO:0000313" key="2">
    <source>
        <dbReference type="EMBL" id="MDT0685255.1"/>
    </source>
</evidence>
<accession>A0ABU3DNG5</accession>
<dbReference type="Proteomes" id="UP001253848">
    <property type="component" value="Unassembled WGS sequence"/>
</dbReference>
<dbReference type="GO" id="GO:0016757">
    <property type="term" value="F:glycosyltransferase activity"/>
    <property type="evidence" value="ECO:0007669"/>
    <property type="project" value="UniProtKB-KW"/>
</dbReference>
<dbReference type="CDD" id="cd00761">
    <property type="entry name" value="Glyco_tranf_GTA_type"/>
    <property type="match status" value="1"/>
</dbReference>
<comment type="caution">
    <text evidence="2">The sequence shown here is derived from an EMBL/GenBank/DDBJ whole genome shotgun (WGS) entry which is preliminary data.</text>
</comment>
<reference evidence="2 3" key="1">
    <citation type="submission" date="2023-09" db="EMBL/GenBank/DDBJ databases">
        <authorList>
            <person name="Rey-Velasco X."/>
        </authorList>
    </citation>
    <scope>NUCLEOTIDE SEQUENCE [LARGE SCALE GENOMIC DNA]</scope>
    <source>
        <strain evidence="2 3">F225</strain>
    </source>
</reference>
<proteinExistence type="predicted"/>
<organism evidence="2 3">
    <name type="scientific">Autumnicola psychrophila</name>
    <dbReference type="NCBI Taxonomy" id="3075592"/>
    <lineage>
        <taxon>Bacteria</taxon>
        <taxon>Pseudomonadati</taxon>
        <taxon>Bacteroidota</taxon>
        <taxon>Flavobacteriia</taxon>
        <taxon>Flavobacteriales</taxon>
        <taxon>Flavobacteriaceae</taxon>
        <taxon>Autumnicola</taxon>
    </lineage>
</organism>
<dbReference type="Pfam" id="PF00535">
    <property type="entry name" value="Glycos_transf_2"/>
    <property type="match status" value="1"/>
</dbReference>
<dbReference type="PANTHER" id="PTHR22916:SF3">
    <property type="entry name" value="UDP-GLCNAC:BETAGAL BETA-1,3-N-ACETYLGLUCOSAMINYLTRANSFERASE-LIKE PROTEIN 1"/>
    <property type="match status" value="1"/>
</dbReference>
<keyword evidence="3" id="KW-1185">Reference proteome</keyword>
<evidence type="ECO:0000313" key="3">
    <source>
        <dbReference type="Proteomes" id="UP001253848"/>
    </source>
</evidence>